<keyword evidence="5 7" id="KW-1133">Transmembrane helix</keyword>
<dbReference type="CDD" id="cd06261">
    <property type="entry name" value="TM_PBP2"/>
    <property type="match status" value="1"/>
</dbReference>
<dbReference type="STRING" id="571933.SAMN05216362_10872"/>
<name>A0A1H9E5N9_9BACI</name>
<evidence type="ECO:0000313" key="10">
    <source>
        <dbReference type="EMBL" id="SEQ21044.1"/>
    </source>
</evidence>
<dbReference type="InterPro" id="IPR035906">
    <property type="entry name" value="MetI-like_sf"/>
</dbReference>
<evidence type="ECO:0000259" key="9">
    <source>
        <dbReference type="PROSITE" id="PS50928"/>
    </source>
</evidence>
<dbReference type="Gene3D" id="1.10.3720.10">
    <property type="entry name" value="MetI-like"/>
    <property type="match status" value="1"/>
</dbReference>
<evidence type="ECO:0000256" key="7">
    <source>
        <dbReference type="RuleBase" id="RU363032"/>
    </source>
</evidence>
<feature type="transmembrane region" description="Helical" evidence="7">
    <location>
        <begin position="173"/>
        <end position="192"/>
    </location>
</feature>
<evidence type="ECO:0000256" key="3">
    <source>
        <dbReference type="ARBA" id="ARBA00022475"/>
    </source>
</evidence>
<feature type="transmembrane region" description="Helical" evidence="7">
    <location>
        <begin position="115"/>
        <end position="137"/>
    </location>
</feature>
<keyword evidence="11" id="KW-1185">Reference proteome</keyword>
<evidence type="ECO:0000256" key="2">
    <source>
        <dbReference type="ARBA" id="ARBA00022448"/>
    </source>
</evidence>
<proteinExistence type="inferred from homology"/>
<dbReference type="InterPro" id="IPR050366">
    <property type="entry name" value="BP-dependent_transpt_permease"/>
</dbReference>
<dbReference type="GO" id="GO:0005886">
    <property type="term" value="C:plasma membrane"/>
    <property type="evidence" value="ECO:0007669"/>
    <property type="project" value="UniProtKB-SubCell"/>
</dbReference>
<comment type="similarity">
    <text evidence="7">Belongs to the binding-protein-dependent transport system permease family.</text>
</comment>
<evidence type="ECO:0000313" key="11">
    <source>
        <dbReference type="Proteomes" id="UP000199427"/>
    </source>
</evidence>
<evidence type="ECO:0000256" key="5">
    <source>
        <dbReference type="ARBA" id="ARBA00022989"/>
    </source>
</evidence>
<protein>
    <submittedName>
        <fullName evidence="10">Peptide/nickel transport system permease protein</fullName>
    </submittedName>
</protein>
<evidence type="ECO:0000256" key="8">
    <source>
        <dbReference type="SAM" id="MobiDB-lite"/>
    </source>
</evidence>
<dbReference type="GO" id="GO:0055085">
    <property type="term" value="P:transmembrane transport"/>
    <property type="evidence" value="ECO:0007669"/>
    <property type="project" value="InterPro"/>
</dbReference>
<feature type="region of interest" description="Disordered" evidence="8">
    <location>
        <begin position="1"/>
        <end position="27"/>
    </location>
</feature>
<keyword evidence="2 7" id="KW-0813">Transport</keyword>
<dbReference type="PROSITE" id="PS50928">
    <property type="entry name" value="ABC_TM1"/>
    <property type="match status" value="1"/>
</dbReference>
<dbReference type="EMBL" id="FOES01000008">
    <property type="protein sequence ID" value="SEQ21044.1"/>
    <property type="molecule type" value="Genomic_DNA"/>
</dbReference>
<reference evidence="10 11" key="1">
    <citation type="submission" date="2016-10" db="EMBL/GenBank/DDBJ databases">
        <authorList>
            <person name="de Groot N.N."/>
        </authorList>
    </citation>
    <scope>NUCLEOTIDE SEQUENCE [LARGE SCALE GENOMIC DNA]</scope>
    <source>
        <strain evidence="10 11">DSM 21633</strain>
    </source>
</reference>
<evidence type="ECO:0000256" key="4">
    <source>
        <dbReference type="ARBA" id="ARBA00022692"/>
    </source>
</evidence>
<feature type="transmembrane region" description="Helical" evidence="7">
    <location>
        <begin position="223"/>
        <end position="245"/>
    </location>
</feature>
<dbReference type="Proteomes" id="UP000199427">
    <property type="component" value="Unassembled WGS sequence"/>
</dbReference>
<dbReference type="SUPFAM" id="SSF161098">
    <property type="entry name" value="MetI-like"/>
    <property type="match status" value="1"/>
</dbReference>
<dbReference type="Pfam" id="PF00528">
    <property type="entry name" value="BPD_transp_1"/>
    <property type="match status" value="1"/>
</dbReference>
<sequence>MGVSIVSREQTQTEIEKNNEQENKDVDSQKSSSGLVIFWKELLNDKLALVSLIFFTLVTLFVFGVSLILDQDQVVRVDLFAIYEPPSSEFWLGTDYGGRDVFGQLIIGTRNSLSIGFLVTLISGVIGVVFGVVSGYFGGHVDNFLMRIVDFFMVLPFFMLVIVFVSVAPDYNVWTFSLIMAAFLWMGIARLIRSKALQEKELDYAQASRTLGSSHFSIIFKQVLPNITSLVVVTMTLNLAANIGIESGLSFLGFGFPEDTPSLGTLLSYTTNPTTLEERWWIWLPAAILILLLMLAVRNVGEALKRAADARQRRA</sequence>
<keyword evidence="6 7" id="KW-0472">Membrane</keyword>
<accession>A0A1H9E5N9</accession>
<dbReference type="AlphaFoldDB" id="A0A1H9E5N9"/>
<gene>
    <name evidence="10" type="ORF">SAMN05216362_10872</name>
</gene>
<dbReference type="PANTHER" id="PTHR43386:SF1">
    <property type="entry name" value="D,D-DIPEPTIDE TRANSPORT SYSTEM PERMEASE PROTEIN DDPC-RELATED"/>
    <property type="match status" value="1"/>
</dbReference>
<feature type="domain" description="ABC transmembrane type-1" evidence="9">
    <location>
        <begin position="109"/>
        <end position="301"/>
    </location>
</feature>
<dbReference type="PANTHER" id="PTHR43386">
    <property type="entry name" value="OLIGOPEPTIDE TRANSPORT SYSTEM PERMEASE PROTEIN APPC"/>
    <property type="match status" value="1"/>
</dbReference>
<feature type="transmembrane region" description="Helical" evidence="7">
    <location>
        <begin position="144"/>
        <end position="167"/>
    </location>
</feature>
<feature type="transmembrane region" description="Helical" evidence="7">
    <location>
        <begin position="280"/>
        <end position="297"/>
    </location>
</feature>
<feature type="transmembrane region" description="Helical" evidence="7">
    <location>
        <begin position="47"/>
        <end position="69"/>
    </location>
</feature>
<evidence type="ECO:0000256" key="1">
    <source>
        <dbReference type="ARBA" id="ARBA00004651"/>
    </source>
</evidence>
<dbReference type="InterPro" id="IPR000515">
    <property type="entry name" value="MetI-like"/>
</dbReference>
<evidence type="ECO:0000256" key="6">
    <source>
        <dbReference type="ARBA" id="ARBA00023136"/>
    </source>
</evidence>
<keyword evidence="3" id="KW-1003">Cell membrane</keyword>
<comment type="subcellular location">
    <subcellularLocation>
        <location evidence="1 7">Cell membrane</location>
        <topology evidence="1 7">Multi-pass membrane protein</topology>
    </subcellularLocation>
</comment>
<keyword evidence="4 7" id="KW-0812">Transmembrane</keyword>
<feature type="compositionally biased region" description="Basic and acidic residues" evidence="8">
    <location>
        <begin position="14"/>
        <end position="27"/>
    </location>
</feature>
<dbReference type="OrthoDB" id="9797472at2"/>
<organism evidence="10 11">
    <name type="scientific">Piscibacillus halophilus</name>
    <dbReference type="NCBI Taxonomy" id="571933"/>
    <lineage>
        <taxon>Bacteria</taxon>
        <taxon>Bacillati</taxon>
        <taxon>Bacillota</taxon>
        <taxon>Bacilli</taxon>
        <taxon>Bacillales</taxon>
        <taxon>Bacillaceae</taxon>
        <taxon>Piscibacillus</taxon>
    </lineage>
</organism>